<accession>A0A2T0SND1</accession>
<dbReference type="AlphaFoldDB" id="A0A2T0SND1"/>
<gene>
    <name evidence="1" type="ORF">CLV58_1154</name>
</gene>
<evidence type="ECO:0000313" key="1">
    <source>
        <dbReference type="EMBL" id="PRY34922.1"/>
    </source>
</evidence>
<dbReference type="RefSeq" id="WP_106139082.1">
    <property type="nucleotide sequence ID" value="NZ_PVTE01000015.1"/>
</dbReference>
<name>A0A2T0SND1_9BACT</name>
<dbReference type="Proteomes" id="UP000238375">
    <property type="component" value="Unassembled WGS sequence"/>
</dbReference>
<keyword evidence="2" id="KW-1185">Reference proteome</keyword>
<comment type="caution">
    <text evidence="1">The sequence shown here is derived from an EMBL/GenBank/DDBJ whole genome shotgun (WGS) entry which is preliminary data.</text>
</comment>
<dbReference type="OrthoDB" id="973138at2"/>
<organism evidence="1 2">
    <name type="scientific">Spirosoma oryzae</name>
    <dbReference type="NCBI Taxonomy" id="1469603"/>
    <lineage>
        <taxon>Bacteria</taxon>
        <taxon>Pseudomonadati</taxon>
        <taxon>Bacteroidota</taxon>
        <taxon>Cytophagia</taxon>
        <taxon>Cytophagales</taxon>
        <taxon>Cytophagaceae</taxon>
        <taxon>Spirosoma</taxon>
    </lineage>
</organism>
<proteinExistence type="predicted"/>
<reference evidence="1 2" key="1">
    <citation type="submission" date="2018-03" db="EMBL/GenBank/DDBJ databases">
        <title>Genomic Encyclopedia of Archaeal and Bacterial Type Strains, Phase II (KMG-II): from individual species to whole genera.</title>
        <authorList>
            <person name="Goeker M."/>
        </authorList>
    </citation>
    <scope>NUCLEOTIDE SEQUENCE [LARGE SCALE GENOMIC DNA]</scope>
    <source>
        <strain evidence="1 2">DSM 28354</strain>
    </source>
</reference>
<evidence type="ECO:0000313" key="2">
    <source>
        <dbReference type="Proteomes" id="UP000238375"/>
    </source>
</evidence>
<sequence length="830" mass="93201">MIVIHQAKYGEVPGKTSGHDLLAASDKRTELFRRVSGYTDLADRPEGGVLSGPVVRGFFVEDHFLLIKTFPDKSPGLRSGRVFSHALFIPKKDLHRVHDLGELFQYHLQSIKKEAEMHLLEYHSQEAVATTGEVNGREVAATNALLQNQSFAWVGEEGYWQWIVRIWPQLPSEIKQTLKIGAAFNPSYAKNEYLNILYIPEAAKTLWGRHSLRVVDLGENETLQSAAAHWLMGNTKEAAPFQVLVDDFAPKMESIRKLNQLEDYGRTYHQIDKNPELNQLLVLAHFISQISPSEKVGIKGKNRLLTAILQAIPNAPVNMFTALIYQSWKGFPDAIPSASSAVRSWLTNHLFQGSQATKGGVVLLQALKDKTKNWWASTVLSYSSDRLKKRQSGDAPILWQWIKNEPALIAEHASWLPDDAENELTQKIPKLETSVAESILQMAEQKDWLVLHAKVAAQFYSAQKAIEAQLRIDTDEGHTVALEALSNSMSGSSFVPVAASHTNARLHRIAGKLIAENSKLLKGIDLISEGWQQCWKAAIEQGGEVWSGIPNPKQTLFKILDHLLAGNAFNESLLYAISIGKYSSLKDYTQRASIWSELPEKARSGFITATLIELIDELDTSKLSYNELESELKMGLQSQKMQQVIISSTAIPLTKKLRLFDVLPGMRENHAQQLIQNHHFSPAEAEEFGRLISKYKWKTVVESLYNERSKRNDLVPALFQSSHLLGFLQRLSLAVSGLKSDAITHDEWWEVFLSRAVELYPLGPTQNGLWTNAGGKLEELHYHSVSGKQSWSFAINHIRNGGSPSIKKLLKEMHKEFYGDFTLSQLVQSI</sequence>
<dbReference type="EMBL" id="PVTE01000015">
    <property type="protein sequence ID" value="PRY34922.1"/>
    <property type="molecule type" value="Genomic_DNA"/>
</dbReference>
<dbReference type="Pfam" id="PF20012">
    <property type="entry name" value="GAP1-N1"/>
    <property type="match status" value="1"/>
</dbReference>
<protein>
    <submittedName>
        <fullName evidence="1">Uncharacterized protein</fullName>
    </submittedName>
</protein>